<dbReference type="PANTHER" id="PTHR47348">
    <property type="entry name" value="MEIOTICALLY UP-REGULATED GENE 190 PROTEIN"/>
    <property type="match status" value="1"/>
</dbReference>
<dbReference type="InterPro" id="IPR057349">
    <property type="entry name" value="C2_Mug190_3rd"/>
</dbReference>
<reference evidence="2" key="1">
    <citation type="journal article" date="2019" name="Environ. Microbiol.">
        <title>Fungal ecological strategies reflected in gene transcription - a case study of two litter decomposers.</title>
        <authorList>
            <person name="Barbi F."/>
            <person name="Kohler A."/>
            <person name="Barry K."/>
            <person name="Baskaran P."/>
            <person name="Daum C."/>
            <person name="Fauchery L."/>
            <person name="Ihrmark K."/>
            <person name="Kuo A."/>
            <person name="LaButti K."/>
            <person name="Lipzen A."/>
            <person name="Morin E."/>
            <person name="Grigoriev I.V."/>
            <person name="Henrissat B."/>
            <person name="Lindahl B."/>
            <person name="Martin F."/>
        </authorList>
    </citation>
    <scope>NUCLEOTIDE SEQUENCE</scope>
    <source>
        <strain evidence="2">JB14</strain>
    </source>
</reference>
<dbReference type="AlphaFoldDB" id="A0A6A4GQ51"/>
<feature type="domain" description="Meiotically up-regulated Mug190 protein third C2" evidence="1">
    <location>
        <begin position="75"/>
        <end position="184"/>
    </location>
</feature>
<evidence type="ECO:0000313" key="2">
    <source>
        <dbReference type="EMBL" id="KAE9387430.1"/>
    </source>
</evidence>
<protein>
    <recommendedName>
        <fullName evidence="1">Meiotically up-regulated Mug190 protein third C2 domain-containing protein</fullName>
    </recommendedName>
</protein>
<dbReference type="EMBL" id="ML769801">
    <property type="protein sequence ID" value="KAE9387430.1"/>
    <property type="molecule type" value="Genomic_DNA"/>
</dbReference>
<dbReference type="OrthoDB" id="3027330at2759"/>
<evidence type="ECO:0000313" key="3">
    <source>
        <dbReference type="Proteomes" id="UP000799118"/>
    </source>
</evidence>
<keyword evidence="3" id="KW-1185">Reference proteome</keyword>
<accession>A0A6A4GQ51</accession>
<dbReference type="Pfam" id="PF25331">
    <property type="entry name" value="C2_Mug190_3rd"/>
    <property type="match status" value="1"/>
</dbReference>
<dbReference type="Proteomes" id="UP000799118">
    <property type="component" value="Unassembled WGS sequence"/>
</dbReference>
<name>A0A6A4GQ51_9AGAR</name>
<organism evidence="2 3">
    <name type="scientific">Gymnopus androsaceus JB14</name>
    <dbReference type="NCBI Taxonomy" id="1447944"/>
    <lineage>
        <taxon>Eukaryota</taxon>
        <taxon>Fungi</taxon>
        <taxon>Dikarya</taxon>
        <taxon>Basidiomycota</taxon>
        <taxon>Agaricomycotina</taxon>
        <taxon>Agaricomycetes</taxon>
        <taxon>Agaricomycetidae</taxon>
        <taxon>Agaricales</taxon>
        <taxon>Marasmiineae</taxon>
        <taxon>Omphalotaceae</taxon>
        <taxon>Gymnopus</taxon>
    </lineage>
</organism>
<sequence length="234" mass="27253">YDAGTERLIKNWSTSIVMIAVRDSRLHEVDPLIGVVVLPLRQLFTNRGRSQVTDSFPLIQPSPEDMHIPREMTSWDVGTLELNIETTRASGNLPHDLKSARILFRTLYGREKVLPVTDGDGGWRQKRNRPIQLAVKNRYASCLLIQFRKTALGPDKTPAFGTLWLKGIPDVEEVTVRVAVRRNQGKDMVRGRFNVSEDIGERIPRWLMLWRFCMLRKIRRSFRERYVWGTRRRN</sequence>
<feature type="non-terminal residue" evidence="2">
    <location>
        <position position="1"/>
    </location>
</feature>
<proteinExistence type="predicted"/>
<gene>
    <name evidence="2" type="ORF">BT96DRAFT_1079957</name>
</gene>
<evidence type="ECO:0000259" key="1">
    <source>
        <dbReference type="Pfam" id="PF25331"/>
    </source>
</evidence>
<dbReference type="PANTHER" id="PTHR47348:SF2">
    <property type="entry name" value="MEIOTICALLY UP-REGULATED 190 PROTEIN"/>
    <property type="match status" value="1"/>
</dbReference>